<keyword evidence="3" id="KW-1185">Reference proteome</keyword>
<dbReference type="Proteomes" id="UP000011750">
    <property type="component" value="Unassembled WGS sequence"/>
</dbReference>
<dbReference type="EnsemblPlants" id="Bra040949.1">
    <property type="protein sequence ID" value="Bra040949.1-P"/>
    <property type="gene ID" value="Bra040949"/>
</dbReference>
<feature type="region of interest" description="Disordered" evidence="1">
    <location>
        <begin position="55"/>
        <end position="107"/>
    </location>
</feature>
<dbReference type="HOGENOM" id="CLU_176523_0_0_1"/>
<proteinExistence type="predicted"/>
<evidence type="ECO:0000313" key="3">
    <source>
        <dbReference type="Proteomes" id="UP000011750"/>
    </source>
</evidence>
<dbReference type="AlphaFoldDB" id="M4FIM0"/>
<sequence length="107" mass="12192">MDDVEDITPEADPSYNLGELADVTDDQAYRRWMVDSQRKNNSFMRRILHLVTGGFIRGSAQRQSATERTPRSHRPGKEPMGTGPSIEEVHRSPNRRFFDPAESSESD</sequence>
<accession>M4FIM0</accession>
<reference evidence="3" key="1">
    <citation type="journal article" date="2011" name="Nat. Genet.">
        <title>The genome of the mesopolyploid crop species Brassica rapa.</title>
        <authorList>
            <consortium name="Brassica rapa Genome Sequencing Project Consortium"/>
            <person name="Wang X."/>
            <person name="Wang H."/>
            <person name="Wang J."/>
            <person name="Sun R."/>
            <person name="Wu J."/>
            <person name="Liu S."/>
            <person name="Bai Y."/>
            <person name="Mun J.H."/>
            <person name="Bancroft I."/>
            <person name="Cheng F."/>
            <person name="Huang S."/>
            <person name="Li X."/>
            <person name="Hua W."/>
            <person name="Wang J."/>
            <person name="Wang X."/>
            <person name="Freeling M."/>
            <person name="Pires J.C."/>
            <person name="Paterson A.H."/>
            <person name="Chalhoub B."/>
            <person name="Wang B."/>
            <person name="Hayward A."/>
            <person name="Sharpe A.G."/>
            <person name="Park B.S."/>
            <person name="Weisshaar B."/>
            <person name="Liu B."/>
            <person name="Li B."/>
            <person name="Liu B."/>
            <person name="Tong C."/>
            <person name="Song C."/>
            <person name="Duran C."/>
            <person name="Peng C."/>
            <person name="Geng C."/>
            <person name="Koh C."/>
            <person name="Lin C."/>
            <person name="Edwards D."/>
            <person name="Mu D."/>
            <person name="Shen D."/>
            <person name="Soumpourou E."/>
            <person name="Li F."/>
            <person name="Fraser F."/>
            <person name="Conant G."/>
            <person name="Lassalle G."/>
            <person name="King G.J."/>
            <person name="Bonnema G."/>
            <person name="Tang H."/>
            <person name="Wang H."/>
            <person name="Belcram H."/>
            <person name="Zhou H."/>
            <person name="Hirakawa H."/>
            <person name="Abe H."/>
            <person name="Guo H."/>
            <person name="Wang H."/>
            <person name="Jin H."/>
            <person name="Parkin I.A."/>
            <person name="Batley J."/>
            <person name="Kim J.S."/>
            <person name="Just J."/>
            <person name="Li J."/>
            <person name="Xu J."/>
            <person name="Deng J."/>
            <person name="Kim J.A."/>
            <person name="Li J."/>
            <person name="Yu J."/>
            <person name="Meng J."/>
            <person name="Wang J."/>
            <person name="Min J."/>
            <person name="Poulain J."/>
            <person name="Wang J."/>
            <person name="Hatakeyama K."/>
            <person name="Wu K."/>
            <person name="Wang L."/>
            <person name="Fang L."/>
            <person name="Trick M."/>
            <person name="Links M.G."/>
            <person name="Zhao M."/>
            <person name="Jin M."/>
            <person name="Ramchiary N."/>
            <person name="Drou N."/>
            <person name="Berkman P.J."/>
            <person name="Cai Q."/>
            <person name="Huang Q."/>
            <person name="Li R."/>
            <person name="Tabata S."/>
            <person name="Cheng S."/>
            <person name="Zhang S."/>
            <person name="Zhang S."/>
            <person name="Huang S."/>
            <person name="Sato S."/>
            <person name="Sun S."/>
            <person name="Kwon S.J."/>
            <person name="Choi S.R."/>
            <person name="Lee T.H."/>
            <person name="Fan W."/>
            <person name="Zhao X."/>
            <person name="Tan X."/>
            <person name="Xu X."/>
            <person name="Wang Y."/>
            <person name="Qiu Y."/>
            <person name="Yin Y."/>
            <person name="Li Y."/>
            <person name="Du Y."/>
            <person name="Liao Y."/>
            <person name="Lim Y."/>
            <person name="Narusaka Y."/>
            <person name="Wang Y."/>
            <person name="Wang Z."/>
            <person name="Li Z."/>
            <person name="Wang Z."/>
            <person name="Xiong Z."/>
            <person name="Zhang Z."/>
        </authorList>
    </citation>
    <scope>NUCLEOTIDE SEQUENCE [LARGE SCALE GENOMIC DNA]</scope>
    <source>
        <strain evidence="3">cv. Chiifu-401-42</strain>
    </source>
</reference>
<name>M4FIM0_BRACM</name>
<protein>
    <submittedName>
        <fullName evidence="2">Uncharacterized protein</fullName>
    </submittedName>
</protein>
<reference evidence="3" key="2">
    <citation type="journal article" date="2018" name="Hortic Res">
        <title>Improved Brassica rapa reference genome by single-molecule sequencing and chromosome conformation capture technologies.</title>
        <authorList>
            <person name="Zhang L."/>
            <person name="Cai X."/>
            <person name="Wu J."/>
            <person name="Liu M."/>
            <person name="Grob S."/>
            <person name="Cheng F."/>
            <person name="Liang J."/>
            <person name="Cai C."/>
            <person name="Liu Z."/>
            <person name="Liu B."/>
            <person name="Wang F."/>
            <person name="Li S."/>
            <person name="Liu F."/>
            <person name="Li X."/>
            <person name="Cheng L."/>
            <person name="Yang W."/>
            <person name="Li M.H."/>
            <person name="Grossniklaus U."/>
            <person name="Zheng H."/>
            <person name="Wang X."/>
        </authorList>
    </citation>
    <scope>NUCLEOTIDE SEQUENCE [LARGE SCALE GENOMIC DNA]</scope>
    <source>
        <strain evidence="3">cv. Chiifu-401-42</strain>
    </source>
</reference>
<feature type="compositionally biased region" description="Basic and acidic residues" evidence="1">
    <location>
        <begin position="87"/>
        <end position="99"/>
    </location>
</feature>
<reference evidence="2" key="3">
    <citation type="submission" date="2023-03" db="UniProtKB">
        <authorList>
            <consortium name="EnsemblPlants"/>
        </authorList>
    </citation>
    <scope>IDENTIFICATION</scope>
    <source>
        <strain evidence="2">cv. Chiifu-401-42</strain>
    </source>
</reference>
<evidence type="ECO:0000313" key="2">
    <source>
        <dbReference type="EnsemblPlants" id="Bra040949.1-P"/>
    </source>
</evidence>
<dbReference type="Gramene" id="Bra040949.1">
    <property type="protein sequence ID" value="Bra040949.1-P"/>
    <property type="gene ID" value="Bra040949"/>
</dbReference>
<dbReference type="InParanoid" id="M4FIM0"/>
<organism evidence="2 3">
    <name type="scientific">Brassica campestris</name>
    <name type="common">Field mustard</name>
    <dbReference type="NCBI Taxonomy" id="3711"/>
    <lineage>
        <taxon>Eukaryota</taxon>
        <taxon>Viridiplantae</taxon>
        <taxon>Streptophyta</taxon>
        <taxon>Embryophyta</taxon>
        <taxon>Tracheophyta</taxon>
        <taxon>Spermatophyta</taxon>
        <taxon>Magnoliopsida</taxon>
        <taxon>eudicotyledons</taxon>
        <taxon>Gunneridae</taxon>
        <taxon>Pentapetalae</taxon>
        <taxon>rosids</taxon>
        <taxon>malvids</taxon>
        <taxon>Brassicales</taxon>
        <taxon>Brassicaceae</taxon>
        <taxon>Brassiceae</taxon>
        <taxon>Brassica</taxon>
    </lineage>
</organism>
<evidence type="ECO:0000256" key="1">
    <source>
        <dbReference type="SAM" id="MobiDB-lite"/>
    </source>
</evidence>